<dbReference type="Proteomes" id="UP000316584">
    <property type="component" value="Chromosome"/>
</dbReference>
<dbReference type="GO" id="GO:0016491">
    <property type="term" value="F:oxidoreductase activity"/>
    <property type="evidence" value="ECO:0007669"/>
    <property type="project" value="InterPro"/>
</dbReference>
<evidence type="ECO:0000256" key="1">
    <source>
        <dbReference type="SAM" id="MobiDB-lite"/>
    </source>
</evidence>
<dbReference type="InterPro" id="IPR001853">
    <property type="entry name" value="DSBA-like_thioredoxin_dom"/>
</dbReference>
<dbReference type="RefSeq" id="WP_144892478.1">
    <property type="nucleotide sequence ID" value="NZ_CP042218.1"/>
</dbReference>
<dbReference type="PANTHER" id="PTHR13887:SF41">
    <property type="entry name" value="THIOREDOXIN SUPERFAMILY PROTEIN"/>
    <property type="match status" value="1"/>
</dbReference>
<dbReference type="EMBL" id="CP042218">
    <property type="protein sequence ID" value="QDW67102.1"/>
    <property type="molecule type" value="Genomic_DNA"/>
</dbReference>
<sequence length="241" mass="25144">MRIDIWSDLVCPWCWIGKHRLARALELLGDDAPAVEVHWHPFLLDPGADATPVALREAYAAKFGGAGRAAEILAQTQATARAEGLPIDFDRGQVRVTTLPGHRLMWLAAREGDAAAVGEALFRAHFAEGRNLADPKVLVAAGIAGGLDASRVRALLESDEGKAEVQAALGRAQAMGIRAVPTFVIDGRHGIQGAHPPEALAEALRRLAPSPADASNGAGPARDASPDADVDPACGPDGCDA</sequence>
<keyword evidence="4" id="KW-1185">Reference proteome</keyword>
<feature type="region of interest" description="Disordered" evidence="1">
    <location>
        <begin position="206"/>
        <end position="241"/>
    </location>
</feature>
<dbReference type="Pfam" id="PF01323">
    <property type="entry name" value="DSBA"/>
    <property type="match status" value="1"/>
</dbReference>
<dbReference type="AlphaFoldDB" id="A0A518N5A4"/>
<dbReference type="CDD" id="cd03024">
    <property type="entry name" value="DsbA_FrnE"/>
    <property type="match status" value="1"/>
</dbReference>
<dbReference type="PANTHER" id="PTHR13887">
    <property type="entry name" value="GLUTATHIONE S-TRANSFERASE KAPPA"/>
    <property type="match status" value="1"/>
</dbReference>
<proteinExistence type="predicted"/>
<evidence type="ECO:0000313" key="3">
    <source>
        <dbReference type="EMBL" id="QDW67102.1"/>
    </source>
</evidence>
<evidence type="ECO:0000313" key="4">
    <source>
        <dbReference type="Proteomes" id="UP000316584"/>
    </source>
</evidence>
<dbReference type="OrthoDB" id="9799122at2"/>
<gene>
    <name evidence="3" type="ORF">FPZ22_09570</name>
</gene>
<organism evidence="3 4">
    <name type="scientific">Luteimonas granuli</name>
    <dbReference type="NCBI Taxonomy" id="1176533"/>
    <lineage>
        <taxon>Bacteria</taxon>
        <taxon>Pseudomonadati</taxon>
        <taxon>Pseudomonadota</taxon>
        <taxon>Gammaproteobacteria</taxon>
        <taxon>Lysobacterales</taxon>
        <taxon>Lysobacteraceae</taxon>
        <taxon>Luteimonas</taxon>
    </lineage>
</organism>
<protein>
    <submittedName>
        <fullName evidence="3">DsbA family oxidoreductase</fullName>
    </submittedName>
</protein>
<evidence type="ECO:0000259" key="2">
    <source>
        <dbReference type="Pfam" id="PF01323"/>
    </source>
</evidence>
<accession>A0A518N5A4</accession>
<name>A0A518N5A4_9GAMM</name>
<reference evidence="3 4" key="1">
    <citation type="submission" date="2019-07" db="EMBL/GenBank/DDBJ databases">
        <title>Full genome sequence of Luteimonas sp. Gr-4.</title>
        <authorList>
            <person name="Im W.-T."/>
        </authorList>
    </citation>
    <scope>NUCLEOTIDE SEQUENCE [LARGE SCALE GENOMIC DNA]</scope>
    <source>
        <strain evidence="3 4">Gr-4</strain>
    </source>
</reference>
<dbReference type="KEGG" id="lug:FPZ22_09570"/>
<dbReference type="InterPro" id="IPR036249">
    <property type="entry name" value="Thioredoxin-like_sf"/>
</dbReference>
<dbReference type="Gene3D" id="3.40.30.10">
    <property type="entry name" value="Glutaredoxin"/>
    <property type="match status" value="1"/>
</dbReference>
<dbReference type="SUPFAM" id="SSF52833">
    <property type="entry name" value="Thioredoxin-like"/>
    <property type="match status" value="1"/>
</dbReference>
<feature type="domain" description="DSBA-like thioredoxin" evidence="2">
    <location>
        <begin position="3"/>
        <end position="204"/>
    </location>
</feature>